<dbReference type="AlphaFoldDB" id="A0A183BA81"/>
<evidence type="ECO:0000313" key="3">
    <source>
        <dbReference type="WBParaSite" id="ECPE_0001615901-mRNA-1"/>
    </source>
</evidence>
<proteinExistence type="predicted"/>
<reference evidence="1 2" key="2">
    <citation type="submission" date="2018-11" db="EMBL/GenBank/DDBJ databases">
        <authorList>
            <consortium name="Pathogen Informatics"/>
        </authorList>
    </citation>
    <scope>NUCLEOTIDE SEQUENCE [LARGE SCALE GENOMIC DNA]</scope>
    <source>
        <strain evidence="1 2">Egypt</strain>
    </source>
</reference>
<sequence length="84" mass="9831">MKAEMDIIMAMHLVKKAWVSVHSHVLIKAFMKAEFKSILIQPVMQPPEDKCDLIEDFTHYVSTDDRHFEEKIACLEFDDEEVAH</sequence>
<reference evidence="3" key="1">
    <citation type="submission" date="2016-06" db="UniProtKB">
        <authorList>
            <consortium name="WormBaseParasite"/>
        </authorList>
    </citation>
    <scope>IDENTIFICATION</scope>
</reference>
<evidence type="ECO:0000313" key="2">
    <source>
        <dbReference type="Proteomes" id="UP000272942"/>
    </source>
</evidence>
<evidence type="ECO:0000313" key="1">
    <source>
        <dbReference type="EMBL" id="VDP93388.1"/>
    </source>
</evidence>
<organism evidence="3">
    <name type="scientific">Echinostoma caproni</name>
    <dbReference type="NCBI Taxonomy" id="27848"/>
    <lineage>
        <taxon>Eukaryota</taxon>
        <taxon>Metazoa</taxon>
        <taxon>Spiralia</taxon>
        <taxon>Lophotrochozoa</taxon>
        <taxon>Platyhelminthes</taxon>
        <taxon>Trematoda</taxon>
        <taxon>Digenea</taxon>
        <taxon>Plagiorchiida</taxon>
        <taxon>Echinostomata</taxon>
        <taxon>Echinostomatoidea</taxon>
        <taxon>Echinostomatidae</taxon>
        <taxon>Echinostoma</taxon>
    </lineage>
</organism>
<dbReference type="Proteomes" id="UP000272942">
    <property type="component" value="Unassembled WGS sequence"/>
</dbReference>
<protein>
    <submittedName>
        <fullName evidence="3">DDE-1 domain-containing protein</fullName>
    </submittedName>
</protein>
<dbReference type="EMBL" id="UZAN01063014">
    <property type="protein sequence ID" value="VDP93388.1"/>
    <property type="molecule type" value="Genomic_DNA"/>
</dbReference>
<dbReference type="WBParaSite" id="ECPE_0001615901-mRNA-1">
    <property type="protein sequence ID" value="ECPE_0001615901-mRNA-1"/>
    <property type="gene ID" value="ECPE_0001615901"/>
</dbReference>
<name>A0A183BA81_9TREM</name>
<accession>A0A183BA81</accession>
<gene>
    <name evidence="1" type="ORF">ECPE_LOCUS16116</name>
</gene>
<keyword evidence="2" id="KW-1185">Reference proteome</keyword>